<comment type="caution">
    <text evidence="7">The sequence shown here is derived from an EMBL/GenBank/DDBJ whole genome shotgun (WGS) entry which is preliminary data.</text>
</comment>
<keyword evidence="4" id="KW-0472">Membrane</keyword>
<accession>A0ABP8M1X4</accession>
<evidence type="ECO:0000313" key="7">
    <source>
        <dbReference type="EMBL" id="GAA4440635.1"/>
    </source>
</evidence>
<keyword evidence="3" id="KW-1133">Transmembrane helix</keyword>
<dbReference type="InterPro" id="IPR006260">
    <property type="entry name" value="TonB/TolA_C"/>
</dbReference>
<keyword evidence="2" id="KW-0812">Transmembrane</keyword>
<feature type="domain" description="TonB C-terminal" evidence="6">
    <location>
        <begin position="57"/>
        <end position="140"/>
    </location>
</feature>
<evidence type="ECO:0000259" key="6">
    <source>
        <dbReference type="PROSITE" id="PS52015"/>
    </source>
</evidence>
<sequence>MFTLMKIKISFLFLFFALATFSALAQTDGQKPDAAQEEEKKVWVPSQVIPVAEHYEGGLEGMYKAIDDELQYPALAKRNRVQGECLVSFTLNEDGSTSNFKVLRSQGAGTGEEAVRVAKLLKFKAPGYSLDTSIPILFKL</sequence>
<evidence type="ECO:0000256" key="5">
    <source>
        <dbReference type="SAM" id="SignalP"/>
    </source>
</evidence>
<evidence type="ECO:0000256" key="3">
    <source>
        <dbReference type="ARBA" id="ARBA00022989"/>
    </source>
</evidence>
<name>A0ABP8M1X4_9BACT</name>
<evidence type="ECO:0000256" key="2">
    <source>
        <dbReference type="ARBA" id="ARBA00022692"/>
    </source>
</evidence>
<keyword evidence="8" id="KW-1185">Reference proteome</keyword>
<dbReference type="PROSITE" id="PS52015">
    <property type="entry name" value="TONB_CTD"/>
    <property type="match status" value="1"/>
</dbReference>
<evidence type="ECO:0000256" key="1">
    <source>
        <dbReference type="ARBA" id="ARBA00004167"/>
    </source>
</evidence>
<evidence type="ECO:0000313" key="8">
    <source>
        <dbReference type="Proteomes" id="UP001500552"/>
    </source>
</evidence>
<proteinExistence type="predicted"/>
<dbReference type="Proteomes" id="UP001500552">
    <property type="component" value="Unassembled WGS sequence"/>
</dbReference>
<feature type="signal peptide" evidence="5">
    <location>
        <begin position="1"/>
        <end position="25"/>
    </location>
</feature>
<feature type="chain" id="PRO_5046064662" description="TonB C-terminal domain-containing protein" evidence="5">
    <location>
        <begin position="26"/>
        <end position="140"/>
    </location>
</feature>
<protein>
    <recommendedName>
        <fullName evidence="6">TonB C-terminal domain-containing protein</fullName>
    </recommendedName>
</protein>
<dbReference type="InterPro" id="IPR037682">
    <property type="entry name" value="TonB_C"/>
</dbReference>
<keyword evidence="5" id="KW-0732">Signal</keyword>
<gene>
    <name evidence="7" type="ORF">GCM10023188_38150</name>
</gene>
<dbReference type="NCBIfam" id="TIGR01352">
    <property type="entry name" value="tonB_Cterm"/>
    <property type="match status" value="1"/>
</dbReference>
<reference evidence="8" key="1">
    <citation type="journal article" date="2019" name="Int. J. Syst. Evol. Microbiol.">
        <title>The Global Catalogue of Microorganisms (GCM) 10K type strain sequencing project: providing services to taxonomists for standard genome sequencing and annotation.</title>
        <authorList>
            <consortium name="The Broad Institute Genomics Platform"/>
            <consortium name="The Broad Institute Genome Sequencing Center for Infectious Disease"/>
            <person name="Wu L."/>
            <person name="Ma J."/>
        </authorList>
    </citation>
    <scope>NUCLEOTIDE SEQUENCE [LARGE SCALE GENOMIC DNA]</scope>
    <source>
        <strain evidence="8">JCM 17926</strain>
    </source>
</reference>
<comment type="subcellular location">
    <subcellularLocation>
        <location evidence="1">Membrane</location>
        <topology evidence="1">Single-pass membrane protein</topology>
    </subcellularLocation>
</comment>
<evidence type="ECO:0000256" key="4">
    <source>
        <dbReference type="ARBA" id="ARBA00023136"/>
    </source>
</evidence>
<dbReference type="EMBL" id="BAABHC010000029">
    <property type="protein sequence ID" value="GAA4440635.1"/>
    <property type="molecule type" value="Genomic_DNA"/>
</dbReference>
<dbReference type="Pfam" id="PF03544">
    <property type="entry name" value="TonB_C"/>
    <property type="match status" value="1"/>
</dbReference>
<dbReference type="SUPFAM" id="SSF74653">
    <property type="entry name" value="TolA/TonB C-terminal domain"/>
    <property type="match status" value="1"/>
</dbReference>
<dbReference type="Gene3D" id="3.30.1150.10">
    <property type="match status" value="1"/>
</dbReference>
<organism evidence="7 8">
    <name type="scientific">Pontibacter saemangeumensis</name>
    <dbReference type="NCBI Taxonomy" id="1084525"/>
    <lineage>
        <taxon>Bacteria</taxon>
        <taxon>Pseudomonadati</taxon>
        <taxon>Bacteroidota</taxon>
        <taxon>Cytophagia</taxon>
        <taxon>Cytophagales</taxon>
        <taxon>Hymenobacteraceae</taxon>
        <taxon>Pontibacter</taxon>
    </lineage>
</organism>